<protein>
    <submittedName>
        <fullName evidence="1">Uncharacterized protein</fullName>
    </submittedName>
</protein>
<proteinExistence type="predicted"/>
<accession>A0ABX0N6Y9</accession>
<evidence type="ECO:0000313" key="1">
    <source>
        <dbReference type="EMBL" id="NHZ67249.1"/>
    </source>
</evidence>
<dbReference type="Proteomes" id="UP000610594">
    <property type="component" value="Unassembled WGS sequence"/>
</dbReference>
<organism evidence="1 2">
    <name type="scientific">Massilia genomosp. 1</name>
    <dbReference type="NCBI Taxonomy" id="2609280"/>
    <lineage>
        <taxon>Bacteria</taxon>
        <taxon>Pseudomonadati</taxon>
        <taxon>Pseudomonadota</taxon>
        <taxon>Betaproteobacteria</taxon>
        <taxon>Burkholderiales</taxon>
        <taxon>Oxalobacteraceae</taxon>
        <taxon>Telluria group</taxon>
        <taxon>Massilia</taxon>
    </lineage>
</organism>
<comment type="caution">
    <text evidence="1">The sequence shown here is derived from an EMBL/GenBank/DDBJ whole genome shotgun (WGS) entry which is preliminary data.</text>
</comment>
<name>A0ABX0N6Y9_9BURK</name>
<reference evidence="1 2" key="1">
    <citation type="submission" date="2019-10" db="EMBL/GenBank/DDBJ databases">
        <title>Taxonomy of Antarctic Massilia spp.: description of Massilia rubra sp. nov., Massilia aquatica sp. nov., Massilia mucilaginosa sp. nov., Massilia frigida sp. nov. isolated from streams, lakes and regoliths.</title>
        <authorList>
            <person name="Holochova P."/>
            <person name="Sedlacek I."/>
            <person name="Kralova S."/>
            <person name="Maslanova I."/>
            <person name="Busse H.-J."/>
            <person name="Stankova E."/>
            <person name="Vrbovska V."/>
            <person name="Kovarovic V."/>
            <person name="Bartak M."/>
            <person name="Svec P."/>
            <person name="Pantucek R."/>
        </authorList>
    </citation>
    <scope>NUCLEOTIDE SEQUENCE [LARGE SCALE GENOMIC DNA]</scope>
    <source>
        <strain evidence="1 2">CCM 8694</strain>
    </source>
</reference>
<dbReference type="EMBL" id="WHJF01000447">
    <property type="protein sequence ID" value="NHZ67249.1"/>
    <property type="molecule type" value="Genomic_DNA"/>
</dbReference>
<feature type="non-terminal residue" evidence="1">
    <location>
        <position position="105"/>
    </location>
</feature>
<keyword evidence="2" id="KW-1185">Reference proteome</keyword>
<gene>
    <name evidence="1" type="ORF">F1735_34275</name>
</gene>
<evidence type="ECO:0000313" key="2">
    <source>
        <dbReference type="Proteomes" id="UP000610594"/>
    </source>
</evidence>
<sequence length="105" mass="11172">MSPNGLSISIPNGSATIAVDDMKLSSTAGAVSWGRVWTGKEWKFNPHWESLSQSWTNLTGSSSASSSAPAMLGKPMDGEESKACWVMVDEDWKPSTGLVLIGDKP</sequence>